<keyword evidence="2" id="KW-1185">Reference proteome</keyword>
<evidence type="ECO:0000313" key="2">
    <source>
        <dbReference type="Proteomes" id="UP000827092"/>
    </source>
</evidence>
<evidence type="ECO:0000313" key="1">
    <source>
        <dbReference type="EMBL" id="KAG8200197.1"/>
    </source>
</evidence>
<comment type="caution">
    <text evidence="1">The sequence shown here is derived from an EMBL/GenBank/DDBJ whole genome shotgun (WGS) entry which is preliminary data.</text>
</comment>
<protein>
    <submittedName>
        <fullName evidence="1">Uncharacterized protein</fullName>
    </submittedName>
</protein>
<accession>A0AAV6VUI6</accession>
<name>A0AAV6VUI6_9ARAC</name>
<dbReference type="Proteomes" id="UP000827092">
    <property type="component" value="Unassembled WGS sequence"/>
</dbReference>
<sequence>MERGEGGGSNFNPITQPSGQVFVRWLDRIKTSAGIMPLGIHPHSHRPRSRHHAYYRRYPFVAGPNRYVQKADPSHIGGIFIPFGLFCAMFPRAPQRETSRWGEVE</sequence>
<reference evidence="1 2" key="1">
    <citation type="journal article" date="2022" name="Nat. Ecol. Evol.">
        <title>A masculinizing supergene underlies an exaggerated male reproductive morph in a spider.</title>
        <authorList>
            <person name="Hendrickx F."/>
            <person name="De Corte Z."/>
            <person name="Sonet G."/>
            <person name="Van Belleghem S.M."/>
            <person name="Kostlbacher S."/>
            <person name="Vangestel C."/>
        </authorList>
    </citation>
    <scope>NUCLEOTIDE SEQUENCE [LARGE SCALE GENOMIC DNA]</scope>
    <source>
        <strain evidence="1">W744_W776</strain>
    </source>
</reference>
<proteinExistence type="predicted"/>
<dbReference type="EMBL" id="JAFNEN010000018">
    <property type="protein sequence ID" value="KAG8200197.1"/>
    <property type="molecule type" value="Genomic_DNA"/>
</dbReference>
<organism evidence="1 2">
    <name type="scientific">Oedothorax gibbosus</name>
    <dbReference type="NCBI Taxonomy" id="931172"/>
    <lineage>
        <taxon>Eukaryota</taxon>
        <taxon>Metazoa</taxon>
        <taxon>Ecdysozoa</taxon>
        <taxon>Arthropoda</taxon>
        <taxon>Chelicerata</taxon>
        <taxon>Arachnida</taxon>
        <taxon>Araneae</taxon>
        <taxon>Araneomorphae</taxon>
        <taxon>Entelegynae</taxon>
        <taxon>Araneoidea</taxon>
        <taxon>Linyphiidae</taxon>
        <taxon>Erigoninae</taxon>
        <taxon>Oedothorax</taxon>
    </lineage>
</organism>
<dbReference type="AlphaFoldDB" id="A0AAV6VUI6"/>
<gene>
    <name evidence="1" type="ORF">JTE90_024979</name>
</gene>